<dbReference type="GO" id="GO:0009051">
    <property type="term" value="P:pentose-phosphate shunt, oxidative branch"/>
    <property type="evidence" value="ECO:0007669"/>
    <property type="project" value="TreeGrafter"/>
</dbReference>
<dbReference type="GO" id="GO:0004345">
    <property type="term" value="F:glucose-6-phosphate dehydrogenase activity"/>
    <property type="evidence" value="ECO:0007669"/>
    <property type="project" value="UniProtKB-EC"/>
</dbReference>
<dbReference type="HAMAP" id="MF_00966">
    <property type="entry name" value="G6PD"/>
    <property type="match status" value="1"/>
</dbReference>
<dbReference type="Gene3D" id="3.30.360.10">
    <property type="entry name" value="Dihydrodipicolinate Reductase, domain 2"/>
    <property type="match status" value="1"/>
</dbReference>
<comment type="caution">
    <text evidence="14">The sequence shown here is derived from an EMBL/GenBank/DDBJ whole genome shotgun (WGS) entry which is preliminary data.</text>
</comment>
<dbReference type="SUPFAM" id="SSF55347">
    <property type="entry name" value="Glyceraldehyde-3-phosphate dehydrogenase-like, C-terminal domain"/>
    <property type="match status" value="1"/>
</dbReference>
<dbReference type="SUPFAM" id="SSF51735">
    <property type="entry name" value="NAD(P)-binding Rossmann-fold domains"/>
    <property type="match status" value="1"/>
</dbReference>
<evidence type="ECO:0000256" key="1">
    <source>
        <dbReference type="ARBA" id="ARBA00002914"/>
    </source>
</evidence>
<comment type="pathway">
    <text evidence="2 11">Carbohydrate degradation; pentose phosphate pathway; D-ribulose 5-phosphate from D-glucose 6-phosphate (oxidative stage): step 1/3.</text>
</comment>
<name>A0A1Y3EID3_9BILA</name>
<dbReference type="PRINTS" id="PR00079">
    <property type="entry name" value="G6PDHDRGNASE"/>
</dbReference>
<accession>A0A1Y3EID3</accession>
<sequence>MRNFNEKIACKLIIKFHIENISLITLHAVTVMQLTPETIRVIKETLPNEEELIPHVFVVFGASGDLAKRKTYPTLWWLFRDRLLPPGTYFIGYARTALTVEQLKENFFPFCHVQKDEEDLFESFIKRNSYICGSYDKEDGFIRLKVEIETVGSRLGACPNRIFYLALPPSVYCTVTTNIQKICTCKSANAWTRVILEKPFGKDTQSAYELAKHLSGLFKEDQLYRIDHYLGKEMVQNLMVLRFANRIFAPSWNREHISSVTISFKEPIGTYGRGGYFDEYGIVRDVMQNHVLQMLCLVAMEKPISLQAEDIRDEKVRVLKCIAPISADDMVLGQYVGNSESDIEEQRISYVDDPKVAKDSVTPTYALAVCRINNERWDGVPFFLRCGKALNERKAEVRIQYREVPCDIFPAGQVKRNELVIRVQPNEAVYAKLITKQPGMGFDITETELDLTYHERYKDIHLPDAYERLLLEVFCGSQINFVRSDELEQAWRIFTPCLHDIEKNRRKPVLYKFGSRGPAEADELMRQNGFLFTGTYKWKPLSS</sequence>
<dbReference type="PIRSF" id="PIRSF000110">
    <property type="entry name" value="G6PD"/>
    <property type="match status" value="1"/>
</dbReference>
<dbReference type="Pfam" id="PF00479">
    <property type="entry name" value="G6PD_N"/>
    <property type="match status" value="1"/>
</dbReference>
<proteinExistence type="inferred from homology"/>
<evidence type="ECO:0000256" key="10">
    <source>
        <dbReference type="ARBA" id="ARBA00047696"/>
    </source>
</evidence>
<evidence type="ECO:0000256" key="3">
    <source>
        <dbReference type="ARBA" id="ARBA00009975"/>
    </source>
</evidence>
<dbReference type="InterPro" id="IPR019796">
    <property type="entry name" value="G6P_DH_AS"/>
</dbReference>
<evidence type="ECO:0000256" key="6">
    <source>
        <dbReference type="ARBA" id="ARBA00022526"/>
    </source>
</evidence>
<dbReference type="GO" id="GO:0006006">
    <property type="term" value="P:glucose metabolic process"/>
    <property type="evidence" value="ECO:0007669"/>
    <property type="project" value="UniProtKB-KW"/>
</dbReference>
<dbReference type="UniPathway" id="UPA00115">
    <property type="reaction ID" value="UER00408"/>
</dbReference>
<dbReference type="PANTHER" id="PTHR23429:SF0">
    <property type="entry name" value="GLUCOSE-6-PHOSPHATE 1-DEHYDROGENASE"/>
    <property type="match status" value="1"/>
</dbReference>
<dbReference type="Pfam" id="PF02781">
    <property type="entry name" value="G6PD_C"/>
    <property type="match status" value="1"/>
</dbReference>
<dbReference type="Gene3D" id="3.40.50.720">
    <property type="entry name" value="NAD(P)-binding Rossmann-like Domain"/>
    <property type="match status" value="1"/>
</dbReference>
<dbReference type="PANTHER" id="PTHR23429">
    <property type="entry name" value="GLUCOSE-6-PHOSPHATE 1-DEHYDROGENASE G6PD"/>
    <property type="match status" value="1"/>
</dbReference>
<keyword evidence="7 11" id="KW-0521">NADP</keyword>
<dbReference type="EC" id="1.1.1.49" evidence="4 11"/>
<dbReference type="NCBIfam" id="TIGR00871">
    <property type="entry name" value="zwf"/>
    <property type="match status" value="1"/>
</dbReference>
<comment type="similarity">
    <text evidence="3 11">Belongs to the glucose-6-phosphate dehydrogenase family.</text>
</comment>
<gene>
    <name evidence="14" type="ORF">D917_02102</name>
</gene>
<evidence type="ECO:0000256" key="7">
    <source>
        <dbReference type="ARBA" id="ARBA00022857"/>
    </source>
</evidence>
<dbReference type="InterPro" id="IPR022675">
    <property type="entry name" value="G6P_DH_C"/>
</dbReference>
<dbReference type="EMBL" id="LVZM01011334">
    <property type="protein sequence ID" value="OUC44922.1"/>
    <property type="molecule type" value="Genomic_DNA"/>
</dbReference>
<keyword evidence="9 11" id="KW-0119">Carbohydrate metabolism</keyword>
<evidence type="ECO:0000313" key="15">
    <source>
        <dbReference type="Proteomes" id="UP000243006"/>
    </source>
</evidence>
<feature type="domain" description="Glucose-6-phosphate dehydrogenase C-terminal" evidence="13">
    <location>
        <begin position="239"/>
        <end position="530"/>
    </location>
</feature>
<comment type="catalytic activity">
    <reaction evidence="10">
        <text>D-glucose 6-phosphate + NADP(+) = 6-phospho-D-glucono-1,5-lactone + NADPH + H(+)</text>
        <dbReference type="Rhea" id="RHEA:15841"/>
        <dbReference type="ChEBI" id="CHEBI:15378"/>
        <dbReference type="ChEBI" id="CHEBI:57783"/>
        <dbReference type="ChEBI" id="CHEBI:57955"/>
        <dbReference type="ChEBI" id="CHEBI:58349"/>
        <dbReference type="ChEBI" id="CHEBI:61548"/>
        <dbReference type="EC" id="1.1.1.49"/>
    </reaction>
    <physiologicalReaction direction="left-to-right" evidence="10">
        <dbReference type="Rhea" id="RHEA:15842"/>
    </physiologicalReaction>
</comment>
<evidence type="ECO:0000256" key="2">
    <source>
        <dbReference type="ARBA" id="ARBA00004937"/>
    </source>
</evidence>
<dbReference type="FunFam" id="3.40.50.720:FF:000111">
    <property type="entry name" value="Glucose-6-phosphate 1-dehydrogenase"/>
    <property type="match status" value="1"/>
</dbReference>
<dbReference type="PROSITE" id="PS00069">
    <property type="entry name" value="G6P_DEHYDROGENASE"/>
    <property type="match status" value="1"/>
</dbReference>
<organism evidence="14 15">
    <name type="scientific">Trichinella nativa</name>
    <dbReference type="NCBI Taxonomy" id="6335"/>
    <lineage>
        <taxon>Eukaryota</taxon>
        <taxon>Metazoa</taxon>
        <taxon>Ecdysozoa</taxon>
        <taxon>Nematoda</taxon>
        <taxon>Enoplea</taxon>
        <taxon>Dorylaimia</taxon>
        <taxon>Trichinellida</taxon>
        <taxon>Trichinellidae</taxon>
        <taxon>Trichinella</taxon>
    </lineage>
</organism>
<dbReference type="InterPro" id="IPR001282">
    <property type="entry name" value="G6P_DH"/>
</dbReference>
<comment type="function">
    <text evidence="11">Catalyzes the rate-limiting step of the oxidative pentose-phosphate pathway, which represents a route for the dissimilation of carbohydrates besides glycolysis.</text>
</comment>
<dbReference type="Proteomes" id="UP000243006">
    <property type="component" value="Unassembled WGS sequence"/>
</dbReference>
<evidence type="ECO:0000259" key="13">
    <source>
        <dbReference type="Pfam" id="PF02781"/>
    </source>
</evidence>
<keyword evidence="8 11" id="KW-0560">Oxidoreductase</keyword>
<comment type="function">
    <text evidence="1">Cytosolic glucose-6-phosphate dehydrogenase that catalyzes the first and rate-limiting step of the oxidative branch within the pentose phosphate pathway/shunt, an alternative route to glycolysis for the dissimilation of carbohydrates and a major source of reducing power and metabolic intermediates for fatty acid and nucleic acid biosynthetic processes.</text>
</comment>
<evidence type="ECO:0000256" key="5">
    <source>
        <dbReference type="ARBA" id="ARBA00020444"/>
    </source>
</evidence>
<evidence type="ECO:0000256" key="11">
    <source>
        <dbReference type="RuleBase" id="RU362120"/>
    </source>
</evidence>
<dbReference type="InterPro" id="IPR036291">
    <property type="entry name" value="NAD(P)-bd_dom_sf"/>
</dbReference>
<dbReference type="GO" id="GO:0005829">
    <property type="term" value="C:cytosol"/>
    <property type="evidence" value="ECO:0007669"/>
    <property type="project" value="TreeGrafter"/>
</dbReference>
<evidence type="ECO:0000259" key="12">
    <source>
        <dbReference type="Pfam" id="PF00479"/>
    </source>
</evidence>
<evidence type="ECO:0000256" key="9">
    <source>
        <dbReference type="ARBA" id="ARBA00023277"/>
    </source>
</evidence>
<evidence type="ECO:0000313" key="14">
    <source>
        <dbReference type="EMBL" id="OUC44922.1"/>
    </source>
</evidence>
<keyword evidence="6 11" id="KW-0313">Glucose metabolism</keyword>
<dbReference type="AlphaFoldDB" id="A0A1Y3EID3"/>
<protein>
    <recommendedName>
        <fullName evidence="5 11">Glucose-6-phosphate 1-dehydrogenase</fullName>
        <ecNumber evidence="4 11">1.1.1.49</ecNumber>
    </recommendedName>
</protein>
<dbReference type="InterPro" id="IPR022674">
    <property type="entry name" value="G6P_DH_NAD-bd"/>
</dbReference>
<reference evidence="14 15" key="1">
    <citation type="submission" date="2015-04" db="EMBL/GenBank/DDBJ databases">
        <title>Draft genome of the roundworm Trichinella nativa.</title>
        <authorList>
            <person name="Mitreva M."/>
        </authorList>
    </citation>
    <scope>NUCLEOTIDE SEQUENCE [LARGE SCALE GENOMIC DNA]</scope>
    <source>
        <strain evidence="14 15">ISS45</strain>
    </source>
</reference>
<feature type="domain" description="Glucose-6-phosphate dehydrogenase NAD-binding" evidence="12">
    <location>
        <begin position="58"/>
        <end position="237"/>
    </location>
</feature>
<evidence type="ECO:0000256" key="4">
    <source>
        <dbReference type="ARBA" id="ARBA00013019"/>
    </source>
</evidence>
<evidence type="ECO:0000256" key="8">
    <source>
        <dbReference type="ARBA" id="ARBA00023002"/>
    </source>
</evidence>
<dbReference type="GO" id="GO:0050661">
    <property type="term" value="F:NADP binding"/>
    <property type="evidence" value="ECO:0007669"/>
    <property type="project" value="InterPro"/>
</dbReference>